<dbReference type="PANTHER" id="PTHR13779">
    <property type="entry name" value="WERNER HELICASE-INTERACTING PROTEIN 1 FAMILY MEMBER"/>
    <property type="match status" value="1"/>
</dbReference>
<dbReference type="EMBL" id="JAANHS010000001">
    <property type="protein sequence ID" value="NHB75548.1"/>
    <property type="molecule type" value="Genomic_DNA"/>
</dbReference>
<keyword evidence="4" id="KW-0547">Nucleotide-binding</keyword>
<dbReference type="CDD" id="cd00009">
    <property type="entry name" value="AAA"/>
    <property type="match status" value="1"/>
</dbReference>
<dbReference type="Pfam" id="PF00004">
    <property type="entry name" value="AAA"/>
    <property type="match status" value="1"/>
</dbReference>
<evidence type="ECO:0000256" key="4">
    <source>
        <dbReference type="ARBA" id="ARBA00022741"/>
    </source>
</evidence>
<dbReference type="SMART" id="SM00382">
    <property type="entry name" value="AAA"/>
    <property type="match status" value="1"/>
</dbReference>
<comment type="similarity">
    <text evidence="2">Belongs to the AAA ATPase family. RarA/MGS1/WRNIP1 subfamily.</text>
</comment>
<evidence type="ECO:0000256" key="2">
    <source>
        <dbReference type="ARBA" id="ARBA00008959"/>
    </source>
</evidence>
<feature type="region of interest" description="Disordered" evidence="6">
    <location>
        <begin position="1"/>
        <end position="20"/>
    </location>
</feature>
<evidence type="ECO:0000259" key="7">
    <source>
        <dbReference type="SMART" id="SM00382"/>
    </source>
</evidence>
<dbReference type="Pfam" id="PF12002">
    <property type="entry name" value="MgsA_C"/>
    <property type="match status" value="1"/>
</dbReference>
<evidence type="ECO:0000256" key="1">
    <source>
        <dbReference type="ARBA" id="ARBA00002393"/>
    </source>
</evidence>
<dbReference type="InterPro" id="IPR003959">
    <property type="entry name" value="ATPase_AAA_core"/>
</dbReference>
<protein>
    <recommendedName>
        <fullName evidence="3">Replication-associated recombination protein A</fullName>
    </recommendedName>
</protein>
<reference evidence="8 9" key="1">
    <citation type="journal article" date="2022" name="Microorganisms">
        <title>Genome Sequence and Characterization of a Xanthorhodopsin-Containing, Aerobic Anoxygenic Phototrophic Rhodobacter Species, Isolated from Mesophilic Conditions at Yellowstone National Park.</title>
        <authorList>
            <person name="Kyndt J.A."/>
            <person name="Robertson S."/>
            <person name="Shoffstall I.B."/>
            <person name="Ramaley R.F."/>
            <person name="Meyer T.E."/>
        </authorList>
    </citation>
    <scope>NUCLEOTIDE SEQUENCE [LARGE SCALE GENOMIC DNA]</scope>
    <source>
        <strain evidence="8 9">M37P</strain>
    </source>
</reference>
<proteinExistence type="inferred from homology"/>
<dbReference type="InterPro" id="IPR021886">
    <property type="entry name" value="MgsA_C"/>
</dbReference>
<evidence type="ECO:0000256" key="6">
    <source>
        <dbReference type="SAM" id="MobiDB-lite"/>
    </source>
</evidence>
<dbReference type="PANTHER" id="PTHR13779:SF7">
    <property type="entry name" value="ATPASE WRNIP1"/>
    <property type="match status" value="1"/>
</dbReference>
<comment type="caution">
    <text evidence="8">The sequence shown here is derived from an EMBL/GenBank/DDBJ whole genome shotgun (WGS) entry which is preliminary data.</text>
</comment>
<dbReference type="RefSeq" id="WP_166401581.1">
    <property type="nucleotide sequence ID" value="NZ_JAANHS010000001.1"/>
</dbReference>
<comment type="function">
    <text evidence="1">DNA-dependent ATPase that plays important roles in cellular responses to stalled DNA replication processes.</text>
</comment>
<accession>A0ABX0G2W7</accession>
<evidence type="ECO:0000256" key="5">
    <source>
        <dbReference type="ARBA" id="ARBA00022840"/>
    </source>
</evidence>
<dbReference type="SUPFAM" id="SSF52540">
    <property type="entry name" value="P-loop containing nucleoside triphosphate hydrolases"/>
    <property type="match status" value="1"/>
</dbReference>
<dbReference type="InterPro" id="IPR032423">
    <property type="entry name" value="AAA_assoc_2"/>
</dbReference>
<dbReference type="Gene3D" id="1.10.3710.10">
    <property type="entry name" value="DNA polymerase III clamp loader subunits, C-terminal domain"/>
    <property type="match status" value="1"/>
</dbReference>
<name>A0ABX0G2W7_9RHOB</name>
<keyword evidence="9" id="KW-1185">Reference proteome</keyword>
<evidence type="ECO:0000256" key="3">
    <source>
        <dbReference type="ARBA" id="ARBA00020776"/>
    </source>
</evidence>
<dbReference type="CDD" id="cd18139">
    <property type="entry name" value="HLD_clamp_RarA"/>
    <property type="match status" value="1"/>
</dbReference>
<dbReference type="Gene3D" id="3.40.50.300">
    <property type="entry name" value="P-loop containing nucleotide triphosphate hydrolases"/>
    <property type="match status" value="1"/>
</dbReference>
<dbReference type="SUPFAM" id="SSF48019">
    <property type="entry name" value="post-AAA+ oligomerization domain-like"/>
    <property type="match status" value="1"/>
</dbReference>
<dbReference type="Gene3D" id="1.20.272.10">
    <property type="match status" value="1"/>
</dbReference>
<gene>
    <name evidence="8" type="ORF">G8O29_02185</name>
</gene>
<dbReference type="InterPro" id="IPR003593">
    <property type="entry name" value="AAA+_ATPase"/>
</dbReference>
<sequence>MADLFDMPSARPDSGPRPLADRLRPKALAEVIGQEKVLSREGPLGAMLASGSLSSLVLWGPPGVGKTTIARLLADATDLHFVQISAIFTGVPELRKVFEAARLRRQNGKGTLLFVDEIHRFNKAQQDGFLPHMEDGTILLVGATTENPSFELNAALLSRAQVIVLERLSLADLERLAQRAEQELGRALPLTAEAREALLEMADGDGRALLNLVEQVAAWKVDAALATDQLAQRLMRRAANYDKSGDGHYNLISALHKSVRGSDPDAALYWFARMLEGGEDPRFLARRITRMAVEDIGLADPQAEAVCLDGWQTYERLGSPEGELALAQAVVYLALAPKSNAVYTAYKAARAAARETGSLMPPKHILNAPTRMMKEQGYGAGYAYDHDAEDGFSGQNYFPEGMKRPVWYLPPERGFERELKKRLDYFARLRAKRQDG</sequence>
<organism evidence="8 9">
    <name type="scientific">Rhodobacter calidifons</name>
    <dbReference type="NCBI Taxonomy" id="2715277"/>
    <lineage>
        <taxon>Bacteria</taxon>
        <taxon>Pseudomonadati</taxon>
        <taxon>Pseudomonadota</taxon>
        <taxon>Alphaproteobacteria</taxon>
        <taxon>Rhodobacterales</taxon>
        <taxon>Rhodobacter group</taxon>
        <taxon>Rhodobacter</taxon>
    </lineage>
</organism>
<evidence type="ECO:0000313" key="8">
    <source>
        <dbReference type="EMBL" id="NHB75548.1"/>
    </source>
</evidence>
<dbReference type="Pfam" id="PF16193">
    <property type="entry name" value="AAA_assoc_2"/>
    <property type="match status" value="1"/>
</dbReference>
<dbReference type="InterPro" id="IPR027417">
    <property type="entry name" value="P-loop_NTPase"/>
</dbReference>
<dbReference type="Proteomes" id="UP001515660">
    <property type="component" value="Unassembled WGS sequence"/>
</dbReference>
<dbReference type="InterPro" id="IPR051314">
    <property type="entry name" value="AAA_ATPase_RarA/MGS1/WRNIP1"/>
</dbReference>
<feature type="domain" description="AAA+ ATPase" evidence="7">
    <location>
        <begin position="52"/>
        <end position="170"/>
    </location>
</feature>
<keyword evidence="5" id="KW-0067">ATP-binding</keyword>
<dbReference type="Gene3D" id="1.10.8.60">
    <property type="match status" value="1"/>
</dbReference>
<dbReference type="InterPro" id="IPR008921">
    <property type="entry name" value="DNA_pol3_clamp-load_cplx_C"/>
</dbReference>
<evidence type="ECO:0000313" key="9">
    <source>
        <dbReference type="Proteomes" id="UP001515660"/>
    </source>
</evidence>